<evidence type="ECO:0000313" key="3">
    <source>
        <dbReference type="Proteomes" id="UP000735302"/>
    </source>
</evidence>
<reference evidence="2 3" key="1">
    <citation type="journal article" date="2021" name="Elife">
        <title>Chloroplast acquisition without the gene transfer in kleptoplastic sea slugs, Plakobranchus ocellatus.</title>
        <authorList>
            <person name="Maeda T."/>
            <person name="Takahashi S."/>
            <person name="Yoshida T."/>
            <person name="Shimamura S."/>
            <person name="Takaki Y."/>
            <person name="Nagai Y."/>
            <person name="Toyoda A."/>
            <person name="Suzuki Y."/>
            <person name="Arimoto A."/>
            <person name="Ishii H."/>
            <person name="Satoh N."/>
            <person name="Nishiyama T."/>
            <person name="Hasebe M."/>
            <person name="Maruyama T."/>
            <person name="Minagawa J."/>
            <person name="Obokata J."/>
            <person name="Shigenobu S."/>
        </authorList>
    </citation>
    <scope>NUCLEOTIDE SEQUENCE [LARGE SCALE GENOMIC DNA]</scope>
</reference>
<proteinExistence type="predicted"/>
<dbReference type="EMBL" id="BLXT01007182">
    <property type="protein sequence ID" value="GFO37221.1"/>
    <property type="molecule type" value="Genomic_DNA"/>
</dbReference>
<gene>
    <name evidence="2" type="ORF">PoB_006372600</name>
</gene>
<dbReference type="AlphaFoldDB" id="A0AAV4CZH4"/>
<feature type="region of interest" description="Disordered" evidence="1">
    <location>
        <begin position="45"/>
        <end position="68"/>
    </location>
</feature>
<dbReference type="Proteomes" id="UP000735302">
    <property type="component" value="Unassembled WGS sequence"/>
</dbReference>
<accession>A0AAV4CZH4</accession>
<evidence type="ECO:0000256" key="1">
    <source>
        <dbReference type="SAM" id="MobiDB-lite"/>
    </source>
</evidence>
<sequence>MVTSIGGTVNSKSSLRSAEIFLSRLRTQPQNAGIISVLTLAPVHKTVPTLNGDPSPAYRSSEDSANPP</sequence>
<keyword evidence="3" id="KW-1185">Reference proteome</keyword>
<evidence type="ECO:0000313" key="2">
    <source>
        <dbReference type="EMBL" id="GFO37221.1"/>
    </source>
</evidence>
<comment type="caution">
    <text evidence="2">The sequence shown here is derived from an EMBL/GenBank/DDBJ whole genome shotgun (WGS) entry which is preliminary data.</text>
</comment>
<organism evidence="2 3">
    <name type="scientific">Plakobranchus ocellatus</name>
    <dbReference type="NCBI Taxonomy" id="259542"/>
    <lineage>
        <taxon>Eukaryota</taxon>
        <taxon>Metazoa</taxon>
        <taxon>Spiralia</taxon>
        <taxon>Lophotrochozoa</taxon>
        <taxon>Mollusca</taxon>
        <taxon>Gastropoda</taxon>
        <taxon>Heterobranchia</taxon>
        <taxon>Euthyneura</taxon>
        <taxon>Panpulmonata</taxon>
        <taxon>Sacoglossa</taxon>
        <taxon>Placobranchoidea</taxon>
        <taxon>Plakobranchidae</taxon>
        <taxon>Plakobranchus</taxon>
    </lineage>
</organism>
<protein>
    <submittedName>
        <fullName evidence="2">Uncharacterized protein</fullName>
    </submittedName>
</protein>
<name>A0AAV4CZH4_9GAST</name>